<name>A0AA89CCC0_PINIB</name>
<dbReference type="EMBL" id="VSWD01000004">
    <property type="protein sequence ID" value="KAK3105309.1"/>
    <property type="molecule type" value="Genomic_DNA"/>
</dbReference>
<organism evidence="1 2">
    <name type="scientific">Pinctada imbricata</name>
    <name type="common">Atlantic pearl-oyster</name>
    <name type="synonym">Pinctada martensii</name>
    <dbReference type="NCBI Taxonomy" id="66713"/>
    <lineage>
        <taxon>Eukaryota</taxon>
        <taxon>Metazoa</taxon>
        <taxon>Spiralia</taxon>
        <taxon>Lophotrochozoa</taxon>
        <taxon>Mollusca</taxon>
        <taxon>Bivalvia</taxon>
        <taxon>Autobranchia</taxon>
        <taxon>Pteriomorphia</taxon>
        <taxon>Pterioida</taxon>
        <taxon>Pterioidea</taxon>
        <taxon>Pteriidae</taxon>
        <taxon>Pinctada</taxon>
    </lineage>
</organism>
<protein>
    <recommendedName>
        <fullName evidence="3">Phytanoyl-CoA dioxygenase</fullName>
    </recommendedName>
</protein>
<dbReference type="Pfam" id="PF05721">
    <property type="entry name" value="PhyH"/>
    <property type="match status" value="1"/>
</dbReference>
<dbReference type="Gene3D" id="2.60.120.620">
    <property type="entry name" value="q2cbj1_9rhob like domain"/>
    <property type="match status" value="1"/>
</dbReference>
<dbReference type="PANTHER" id="PTHR31630:SF6">
    <property type="entry name" value="PHYTANOYL-COA DIOXYGENASE-RELATED"/>
    <property type="match status" value="1"/>
</dbReference>
<dbReference type="PANTHER" id="PTHR31630">
    <property type="entry name" value="PHYTANOYL-COA DIOXYGENASE-RELATED-RELATED"/>
    <property type="match status" value="1"/>
</dbReference>
<sequence length="323" mass="37422">MDREKILADLHENGYAVIDDVIPVSDCDDYAGNFKKFANQFDELDIPMMGFQSIIQSYRIGHFDETWKVRLKVKDVFTKIWGTEKLLTSFDGVALSPPPETVSSLYRREKDSFLHLDQGSRRAGIHAYQGGVYLETSTVDDHCFRVLKGSHVYHSQFYSTFSKAARITRDYEYYELQKDEIDWYTEKGCILTNVPVKKGGMVLWDSRTVHDNARPIRDRENKDRWRHVIFICMTPALWAGKEDLETKRQAYNELLMTTHWPSQRVTPFIRYNHPVEGVLSEINVPHQMPEVATSIVAKQLSGVIPYDFEDGDPIGPDHPEWKP</sequence>
<dbReference type="SUPFAM" id="SSF51197">
    <property type="entry name" value="Clavaminate synthase-like"/>
    <property type="match status" value="1"/>
</dbReference>
<gene>
    <name evidence="1" type="ORF">FSP39_022211</name>
</gene>
<evidence type="ECO:0000313" key="2">
    <source>
        <dbReference type="Proteomes" id="UP001186944"/>
    </source>
</evidence>
<comment type="caution">
    <text evidence="1">The sequence shown here is derived from an EMBL/GenBank/DDBJ whole genome shotgun (WGS) entry which is preliminary data.</text>
</comment>
<dbReference type="InterPro" id="IPR008775">
    <property type="entry name" value="Phytyl_CoA_dOase-like"/>
</dbReference>
<evidence type="ECO:0000313" key="1">
    <source>
        <dbReference type="EMBL" id="KAK3105309.1"/>
    </source>
</evidence>
<reference evidence="1" key="1">
    <citation type="submission" date="2019-08" db="EMBL/GenBank/DDBJ databases">
        <title>The improved chromosome-level genome for the pearl oyster Pinctada fucata martensii using PacBio sequencing and Hi-C.</title>
        <authorList>
            <person name="Zheng Z."/>
        </authorList>
    </citation>
    <scope>NUCLEOTIDE SEQUENCE</scope>
    <source>
        <strain evidence="1">ZZ-2019</strain>
        <tissue evidence="1">Adductor muscle</tissue>
    </source>
</reference>
<evidence type="ECO:0008006" key="3">
    <source>
        <dbReference type="Google" id="ProtNLM"/>
    </source>
</evidence>
<dbReference type="Proteomes" id="UP001186944">
    <property type="component" value="Unassembled WGS sequence"/>
</dbReference>
<dbReference type="AlphaFoldDB" id="A0AA89CCC0"/>
<keyword evidence="2" id="KW-1185">Reference proteome</keyword>
<proteinExistence type="predicted"/>
<accession>A0AA89CCC0</accession>